<accession>A0AAV9EK62</accession>
<feature type="compositionally biased region" description="Basic and acidic residues" evidence="7">
    <location>
        <begin position="1"/>
        <end position="17"/>
    </location>
</feature>
<dbReference type="PROSITE" id="PS51039">
    <property type="entry name" value="ZF_AN1"/>
    <property type="match status" value="1"/>
</dbReference>
<comment type="function">
    <text evidence="1">May be involved in environmental stress response.</text>
</comment>
<reference evidence="9" key="2">
    <citation type="submission" date="2023-06" db="EMBL/GenBank/DDBJ databases">
        <authorList>
            <person name="Ma L."/>
            <person name="Liu K.-W."/>
            <person name="Li Z."/>
            <person name="Hsiao Y.-Y."/>
            <person name="Qi Y."/>
            <person name="Fu T."/>
            <person name="Tang G."/>
            <person name="Zhang D."/>
            <person name="Sun W.-H."/>
            <person name="Liu D.-K."/>
            <person name="Li Y."/>
            <person name="Chen G.-Z."/>
            <person name="Liu X.-D."/>
            <person name="Liao X.-Y."/>
            <person name="Jiang Y.-T."/>
            <person name="Yu X."/>
            <person name="Hao Y."/>
            <person name="Huang J."/>
            <person name="Zhao X.-W."/>
            <person name="Ke S."/>
            <person name="Chen Y.-Y."/>
            <person name="Wu W.-L."/>
            <person name="Hsu J.-L."/>
            <person name="Lin Y.-F."/>
            <person name="Huang M.-D."/>
            <person name="Li C.-Y."/>
            <person name="Huang L."/>
            <person name="Wang Z.-W."/>
            <person name="Zhao X."/>
            <person name="Zhong W.-Y."/>
            <person name="Peng D.-H."/>
            <person name="Ahmad S."/>
            <person name="Lan S."/>
            <person name="Zhang J.-S."/>
            <person name="Tsai W.-C."/>
            <person name="Van De Peer Y."/>
            <person name="Liu Z.-J."/>
        </authorList>
    </citation>
    <scope>NUCLEOTIDE SEQUENCE</scope>
    <source>
        <strain evidence="9">CP</strain>
        <tissue evidence="9">Leaves</tissue>
    </source>
</reference>
<reference evidence="9" key="1">
    <citation type="journal article" date="2023" name="Nat. Commun.">
        <title>Diploid and tetraploid genomes of Acorus and the evolution of monocots.</title>
        <authorList>
            <person name="Ma L."/>
            <person name="Liu K.W."/>
            <person name="Li Z."/>
            <person name="Hsiao Y.Y."/>
            <person name="Qi Y."/>
            <person name="Fu T."/>
            <person name="Tang G.D."/>
            <person name="Zhang D."/>
            <person name="Sun W.H."/>
            <person name="Liu D.K."/>
            <person name="Li Y."/>
            <person name="Chen G.Z."/>
            <person name="Liu X.D."/>
            <person name="Liao X.Y."/>
            <person name="Jiang Y.T."/>
            <person name="Yu X."/>
            <person name="Hao Y."/>
            <person name="Huang J."/>
            <person name="Zhao X.W."/>
            <person name="Ke S."/>
            <person name="Chen Y.Y."/>
            <person name="Wu W.L."/>
            <person name="Hsu J.L."/>
            <person name="Lin Y.F."/>
            <person name="Huang M.D."/>
            <person name="Li C.Y."/>
            <person name="Huang L."/>
            <person name="Wang Z.W."/>
            <person name="Zhao X."/>
            <person name="Zhong W.Y."/>
            <person name="Peng D.H."/>
            <person name="Ahmad S."/>
            <person name="Lan S."/>
            <person name="Zhang J.S."/>
            <person name="Tsai W.C."/>
            <person name="Van de Peer Y."/>
            <person name="Liu Z.J."/>
        </authorList>
    </citation>
    <scope>NUCLEOTIDE SEQUENCE</scope>
    <source>
        <strain evidence="9">CP</strain>
    </source>
</reference>
<keyword evidence="2" id="KW-0479">Metal-binding</keyword>
<keyword evidence="10" id="KW-1185">Reference proteome</keyword>
<evidence type="ECO:0000256" key="5">
    <source>
        <dbReference type="ARBA" id="ARBA00023016"/>
    </source>
</evidence>
<dbReference type="SMART" id="SM00154">
    <property type="entry name" value="ZnF_AN1"/>
    <property type="match status" value="1"/>
</dbReference>
<name>A0AAV9EK62_ACOCL</name>
<evidence type="ECO:0000256" key="6">
    <source>
        <dbReference type="PROSITE-ProRule" id="PRU00449"/>
    </source>
</evidence>
<dbReference type="InterPro" id="IPR000058">
    <property type="entry name" value="Znf_AN1"/>
</dbReference>
<gene>
    <name evidence="9" type="primary">SAP1</name>
    <name evidence="9" type="ORF">QJS10_CPA06g01768</name>
</gene>
<dbReference type="AlphaFoldDB" id="A0AAV9EK62"/>
<evidence type="ECO:0000259" key="8">
    <source>
        <dbReference type="PROSITE" id="PS51039"/>
    </source>
</evidence>
<dbReference type="InterPro" id="IPR050652">
    <property type="entry name" value="AN1_A20_ZnFinger"/>
</dbReference>
<keyword evidence="3 6" id="KW-0863">Zinc-finger</keyword>
<dbReference type="InterPro" id="IPR035896">
    <property type="entry name" value="AN1-like_Znf"/>
</dbReference>
<dbReference type="SUPFAM" id="SSF118310">
    <property type="entry name" value="AN1-like Zinc finger"/>
    <property type="match status" value="1"/>
</dbReference>
<protein>
    <submittedName>
        <fullName evidence="9">Zinc finger A20 and AN1 domain-containing stress-associated protein 1</fullName>
    </submittedName>
</protein>
<feature type="compositionally biased region" description="Low complexity" evidence="7">
    <location>
        <begin position="61"/>
        <end position="72"/>
    </location>
</feature>
<sequence>MAAQREMKKAEEAELKPPETLTLPPPPPSVVLPQSPPPSSASISPRPAVIRSPEPRRAKTAAVSPAPPSASSTGVKRCRWCRRRVGLTGFRCRCGELFCGEHRYSDRHVCGFDYKAAAREAIARDNPVVRAPKIVKI</sequence>
<organism evidence="9 10">
    <name type="scientific">Acorus calamus</name>
    <name type="common">Sweet flag</name>
    <dbReference type="NCBI Taxonomy" id="4465"/>
    <lineage>
        <taxon>Eukaryota</taxon>
        <taxon>Viridiplantae</taxon>
        <taxon>Streptophyta</taxon>
        <taxon>Embryophyta</taxon>
        <taxon>Tracheophyta</taxon>
        <taxon>Spermatophyta</taxon>
        <taxon>Magnoliopsida</taxon>
        <taxon>Liliopsida</taxon>
        <taxon>Acoraceae</taxon>
        <taxon>Acorus</taxon>
    </lineage>
</organism>
<feature type="compositionally biased region" description="Pro residues" evidence="7">
    <location>
        <begin position="23"/>
        <end position="39"/>
    </location>
</feature>
<evidence type="ECO:0000313" key="10">
    <source>
        <dbReference type="Proteomes" id="UP001180020"/>
    </source>
</evidence>
<feature type="region of interest" description="Disordered" evidence="7">
    <location>
        <begin position="1"/>
        <end position="76"/>
    </location>
</feature>
<dbReference type="PANTHER" id="PTHR10634:SF22">
    <property type="entry name" value="ZINC FINGER A20 AND AN1 DOMAIN-CONTAINING STRESS-ASSOCIATED PROTEIN 5"/>
    <property type="match status" value="1"/>
</dbReference>
<dbReference type="Gene3D" id="4.10.1110.10">
    <property type="entry name" value="AN1-like Zinc finger"/>
    <property type="match status" value="1"/>
</dbReference>
<dbReference type="Pfam" id="PF01428">
    <property type="entry name" value="zf-AN1"/>
    <property type="match status" value="1"/>
</dbReference>
<dbReference type="GO" id="GO:0004842">
    <property type="term" value="F:ubiquitin-protein transferase activity"/>
    <property type="evidence" value="ECO:0007669"/>
    <property type="project" value="TreeGrafter"/>
</dbReference>
<dbReference type="GO" id="GO:0016567">
    <property type="term" value="P:protein ubiquitination"/>
    <property type="evidence" value="ECO:0007669"/>
    <property type="project" value="TreeGrafter"/>
</dbReference>
<evidence type="ECO:0000256" key="4">
    <source>
        <dbReference type="ARBA" id="ARBA00022833"/>
    </source>
</evidence>
<comment type="caution">
    <text evidence="9">The sequence shown here is derived from an EMBL/GenBank/DDBJ whole genome shotgun (WGS) entry which is preliminary data.</text>
</comment>
<keyword evidence="5" id="KW-0346">Stress response</keyword>
<evidence type="ECO:0000256" key="7">
    <source>
        <dbReference type="SAM" id="MobiDB-lite"/>
    </source>
</evidence>
<dbReference type="Proteomes" id="UP001180020">
    <property type="component" value="Unassembled WGS sequence"/>
</dbReference>
<dbReference type="PANTHER" id="PTHR10634">
    <property type="entry name" value="AN1-TYPE ZINC FINGER PROTEIN"/>
    <property type="match status" value="1"/>
</dbReference>
<dbReference type="FunFam" id="4.10.1110.10:FF:000001">
    <property type="entry name" value="Zinc finger AN1-type containing 6"/>
    <property type="match status" value="1"/>
</dbReference>
<feature type="domain" description="AN1-type" evidence="8">
    <location>
        <begin position="72"/>
        <end position="118"/>
    </location>
</feature>
<evidence type="ECO:0000256" key="1">
    <source>
        <dbReference type="ARBA" id="ARBA00003732"/>
    </source>
</evidence>
<evidence type="ECO:0000256" key="2">
    <source>
        <dbReference type="ARBA" id="ARBA00022723"/>
    </source>
</evidence>
<dbReference type="GO" id="GO:0008270">
    <property type="term" value="F:zinc ion binding"/>
    <property type="evidence" value="ECO:0007669"/>
    <property type="project" value="UniProtKB-KW"/>
</dbReference>
<proteinExistence type="predicted"/>
<keyword evidence="4" id="KW-0862">Zinc</keyword>
<evidence type="ECO:0000313" key="9">
    <source>
        <dbReference type="EMBL" id="KAK1313546.1"/>
    </source>
</evidence>
<evidence type="ECO:0000256" key="3">
    <source>
        <dbReference type="ARBA" id="ARBA00022771"/>
    </source>
</evidence>
<dbReference type="EMBL" id="JAUJYO010000006">
    <property type="protein sequence ID" value="KAK1313546.1"/>
    <property type="molecule type" value="Genomic_DNA"/>
</dbReference>